<evidence type="ECO:0000256" key="7">
    <source>
        <dbReference type="PIRSR" id="PIRSR000398-1"/>
    </source>
</evidence>
<dbReference type="GO" id="GO:0009307">
    <property type="term" value="P:DNA restriction-modification system"/>
    <property type="evidence" value="ECO:0007669"/>
    <property type="project" value="InterPro"/>
</dbReference>
<dbReference type="InterPro" id="IPR002052">
    <property type="entry name" value="DNA_methylase_N6_adenine_CS"/>
</dbReference>
<accession>E0U6G4</accession>
<dbReference type="PIRSF" id="PIRSF000398">
    <property type="entry name" value="M_m6A_EcoRV"/>
    <property type="match status" value="1"/>
</dbReference>
<evidence type="ECO:0000313" key="10">
    <source>
        <dbReference type="Proteomes" id="UP000008206"/>
    </source>
</evidence>
<evidence type="ECO:0000256" key="4">
    <source>
        <dbReference type="ARBA" id="ARBA00022679"/>
    </source>
</evidence>
<dbReference type="PANTHER" id="PTHR30481:SF3">
    <property type="entry name" value="DNA ADENINE METHYLASE"/>
    <property type="match status" value="1"/>
</dbReference>
<comment type="similarity">
    <text evidence="1 8">Belongs to the N(4)/N(6)-methyltransferase family.</text>
</comment>
<reference evidence="10" key="1">
    <citation type="journal article" date="2011" name="MBio">
        <title>Novel metabolic attributes of the genus Cyanothece, comprising a group of unicellular nitrogen-fixing Cyanobacteria.</title>
        <authorList>
            <person name="Bandyopadhyay A."/>
            <person name="Elvitigala T."/>
            <person name="Welsh E."/>
            <person name="Stockel J."/>
            <person name="Liberton M."/>
            <person name="Min H."/>
            <person name="Sherman L.A."/>
            <person name="Pakrasi H.B."/>
        </authorList>
    </citation>
    <scope>NUCLEOTIDE SEQUENCE [LARGE SCALE GENOMIC DNA]</scope>
    <source>
        <strain evidence="10">PCC 7822</strain>
    </source>
</reference>
<protein>
    <recommendedName>
        <fullName evidence="2 8">Site-specific DNA-methyltransferase (adenine-specific)</fullName>
        <ecNumber evidence="2 8">2.1.1.72</ecNumber>
    </recommendedName>
</protein>
<keyword evidence="10" id="KW-1185">Reference proteome</keyword>
<dbReference type="GO" id="GO:0032259">
    <property type="term" value="P:methylation"/>
    <property type="evidence" value="ECO:0007669"/>
    <property type="project" value="UniProtKB-KW"/>
</dbReference>
<keyword evidence="4 8" id="KW-0808">Transferase</keyword>
<dbReference type="PRINTS" id="PR00505">
    <property type="entry name" value="D12N6MTFRASE"/>
</dbReference>
<dbReference type="PROSITE" id="PS00092">
    <property type="entry name" value="N6_MTASE"/>
    <property type="match status" value="1"/>
</dbReference>
<dbReference type="Pfam" id="PF02086">
    <property type="entry name" value="MethyltransfD12"/>
    <property type="match status" value="1"/>
</dbReference>
<dbReference type="PANTHER" id="PTHR30481">
    <property type="entry name" value="DNA ADENINE METHYLASE"/>
    <property type="match status" value="1"/>
</dbReference>
<keyword evidence="3 8" id="KW-0489">Methyltransferase</keyword>
<dbReference type="KEGG" id="cyj:Cyan7822_1616"/>
<dbReference type="REBASE" id="27823">
    <property type="entry name" value="M.Csp7822ORF1616P"/>
</dbReference>
<dbReference type="InterPro" id="IPR012263">
    <property type="entry name" value="M_m6A_EcoRV"/>
</dbReference>
<dbReference type="GO" id="GO:0009007">
    <property type="term" value="F:site-specific DNA-methyltransferase (adenine-specific) activity"/>
    <property type="evidence" value="ECO:0007669"/>
    <property type="project" value="UniProtKB-UniRule"/>
</dbReference>
<proteinExistence type="inferred from homology"/>
<dbReference type="Gene3D" id="1.10.1020.10">
    <property type="entry name" value="Adenine-specific Methyltransferase, Domain 2"/>
    <property type="match status" value="1"/>
</dbReference>
<dbReference type="InterPro" id="IPR012327">
    <property type="entry name" value="MeTrfase_D12"/>
</dbReference>
<dbReference type="Proteomes" id="UP000008206">
    <property type="component" value="Chromosome"/>
</dbReference>
<dbReference type="GO" id="GO:1904047">
    <property type="term" value="F:S-adenosyl-L-methionine binding"/>
    <property type="evidence" value="ECO:0007669"/>
    <property type="project" value="TreeGrafter"/>
</dbReference>
<evidence type="ECO:0000256" key="3">
    <source>
        <dbReference type="ARBA" id="ARBA00022603"/>
    </source>
</evidence>
<dbReference type="GO" id="GO:0006298">
    <property type="term" value="P:mismatch repair"/>
    <property type="evidence" value="ECO:0007669"/>
    <property type="project" value="TreeGrafter"/>
</dbReference>
<evidence type="ECO:0000256" key="6">
    <source>
        <dbReference type="ARBA" id="ARBA00047942"/>
    </source>
</evidence>
<feature type="binding site" evidence="7">
    <location>
        <position position="22"/>
    </location>
    <ligand>
        <name>S-adenosyl-L-methionine</name>
        <dbReference type="ChEBI" id="CHEBI:59789"/>
    </ligand>
</feature>
<name>E0U6G4_GLOV7</name>
<dbReference type="Gene3D" id="3.40.50.150">
    <property type="entry name" value="Vaccinia Virus protein VP39"/>
    <property type="match status" value="1"/>
</dbReference>
<dbReference type="STRING" id="497965.Cyan7822_1616"/>
<dbReference type="EMBL" id="CP002198">
    <property type="protein sequence ID" value="ADN13607.1"/>
    <property type="molecule type" value="Genomic_DNA"/>
</dbReference>
<dbReference type="EC" id="2.1.1.72" evidence="2 8"/>
<evidence type="ECO:0000256" key="5">
    <source>
        <dbReference type="ARBA" id="ARBA00022691"/>
    </source>
</evidence>
<comment type="catalytic activity">
    <reaction evidence="6 8">
        <text>a 2'-deoxyadenosine in DNA + S-adenosyl-L-methionine = an N(6)-methyl-2'-deoxyadenosine in DNA + S-adenosyl-L-homocysteine + H(+)</text>
        <dbReference type="Rhea" id="RHEA:15197"/>
        <dbReference type="Rhea" id="RHEA-COMP:12418"/>
        <dbReference type="Rhea" id="RHEA-COMP:12419"/>
        <dbReference type="ChEBI" id="CHEBI:15378"/>
        <dbReference type="ChEBI" id="CHEBI:57856"/>
        <dbReference type="ChEBI" id="CHEBI:59789"/>
        <dbReference type="ChEBI" id="CHEBI:90615"/>
        <dbReference type="ChEBI" id="CHEBI:90616"/>
        <dbReference type="EC" id="2.1.1.72"/>
    </reaction>
</comment>
<dbReference type="AlphaFoldDB" id="E0U6G4"/>
<organism evidence="9 10">
    <name type="scientific">Gloeothece verrucosa (strain PCC 7822)</name>
    <name type="common">Cyanothece sp. (strain PCC 7822)</name>
    <dbReference type="NCBI Taxonomy" id="497965"/>
    <lineage>
        <taxon>Bacteria</taxon>
        <taxon>Bacillati</taxon>
        <taxon>Cyanobacteriota</taxon>
        <taxon>Cyanophyceae</taxon>
        <taxon>Oscillatoriophycideae</taxon>
        <taxon>Chroococcales</taxon>
        <taxon>Aphanothecaceae</taxon>
        <taxon>Gloeothece</taxon>
        <taxon>Gloeothece verrucosa</taxon>
    </lineage>
</organism>
<dbReference type="SUPFAM" id="SSF53335">
    <property type="entry name" value="S-adenosyl-L-methionine-dependent methyltransferases"/>
    <property type="match status" value="1"/>
</dbReference>
<dbReference type="HOGENOM" id="CLU_063430_0_0_3"/>
<feature type="binding site" evidence="7">
    <location>
        <position position="199"/>
    </location>
    <ligand>
        <name>S-adenosyl-L-methionine</name>
        <dbReference type="ChEBI" id="CHEBI:59789"/>
    </ligand>
</feature>
<feature type="binding site" evidence="7">
    <location>
        <position position="69"/>
    </location>
    <ligand>
        <name>S-adenosyl-L-methionine</name>
        <dbReference type="ChEBI" id="CHEBI:59789"/>
    </ligand>
</feature>
<dbReference type="GO" id="GO:0043565">
    <property type="term" value="F:sequence-specific DNA binding"/>
    <property type="evidence" value="ECO:0007669"/>
    <property type="project" value="TreeGrafter"/>
</dbReference>
<evidence type="ECO:0000313" key="9">
    <source>
        <dbReference type="EMBL" id="ADN13607.1"/>
    </source>
</evidence>
<evidence type="ECO:0000256" key="2">
    <source>
        <dbReference type="ARBA" id="ARBA00011900"/>
    </source>
</evidence>
<evidence type="ECO:0000256" key="8">
    <source>
        <dbReference type="RuleBase" id="RU361257"/>
    </source>
</evidence>
<dbReference type="InterPro" id="IPR029063">
    <property type="entry name" value="SAM-dependent_MTases_sf"/>
</dbReference>
<keyword evidence="5 8" id="KW-0949">S-adenosyl-L-methionine</keyword>
<gene>
    <name evidence="9" type="ordered locus">Cyan7822_1616</name>
</gene>
<feature type="binding site" evidence="7">
    <location>
        <position position="26"/>
    </location>
    <ligand>
        <name>S-adenosyl-L-methionine</name>
        <dbReference type="ChEBI" id="CHEBI:59789"/>
    </ligand>
</feature>
<dbReference type="NCBIfam" id="TIGR00571">
    <property type="entry name" value="dam"/>
    <property type="match status" value="1"/>
</dbReference>
<dbReference type="InterPro" id="IPR023095">
    <property type="entry name" value="Ade_MeTrfase_dom_2"/>
</dbReference>
<dbReference type="eggNOG" id="COG0338">
    <property type="taxonomic scope" value="Bacteria"/>
</dbReference>
<evidence type="ECO:0000256" key="1">
    <source>
        <dbReference type="ARBA" id="ARBA00006594"/>
    </source>
</evidence>
<sequence>MGNFYLFEIMRTNKLVKPFLKWAGGKRQLIAEISKYIAKFRENTTYYEPFVGGGALLFHLQPKKAVINDSNSELINCYEVIRDSVEELIEDLRQHKNEPDYYYAIRAWDRSPDYKEKPPIQRASRIIFLNKTCYNGLFRVNSQGQFNVPFGRYKKPNILDDGVLRAIHKYLNENQVEILNQDFQEAVTTAQKGDFIYFDPPYDPVSDTASFTGYDVNGFDKNEQERLKSTVDDLTRRGCKVLLSNADTPFIRNLYKDYNRVTVAASRAINSNGLKRGKISEVLVMNYSAAQNEDKLEKLHTEPIFRVSVAKS</sequence>